<dbReference type="AlphaFoldDB" id="A0A955L5S8"/>
<comment type="similarity">
    <text evidence="1">Belongs to the UDPGP type 2 family.</text>
</comment>
<dbReference type="InterPro" id="IPR029044">
    <property type="entry name" value="Nucleotide-diphossugar_trans"/>
</dbReference>
<dbReference type="PANTHER" id="PTHR43197">
    <property type="entry name" value="UTP--GLUCOSE-1-PHOSPHATE URIDYLYLTRANSFERASE"/>
    <property type="match status" value="1"/>
</dbReference>
<sequence length="295" mass="33353">MAKVKTAVITAAGFGTRFLPIVKSIPKEMLPIVDKPILQYVVEECIEAEIENIIVVVREGNDVIENYFTTELKAAEELLESVGKGDRYEPVRQLLSINGLKFVNQREDLPYGNGTPIISAKHLIPENEPFAVLFADDLVLAREKGALRQIIETFEEHDPIGIVGVQKTPKDELYRYGIVEPSEVYDEKSGVLDMIIEKPEPGEEPSDLAVFGRYVVSYDVFNYLKEDATGKDNELWLTDANDKLSRDGKFMYKVVDGKWMTTGDPARYFEAQVNYFLADPRYKDGANDFLQKLSQ</sequence>
<evidence type="ECO:0000259" key="6">
    <source>
        <dbReference type="Pfam" id="PF00483"/>
    </source>
</evidence>
<evidence type="ECO:0000256" key="4">
    <source>
        <dbReference type="ARBA" id="ARBA00022695"/>
    </source>
</evidence>
<dbReference type="GO" id="GO:0003983">
    <property type="term" value="F:UTP:glucose-1-phosphate uridylyltransferase activity"/>
    <property type="evidence" value="ECO:0007669"/>
    <property type="project" value="UniProtKB-EC"/>
</dbReference>
<dbReference type="EMBL" id="JAGQLK010000040">
    <property type="protein sequence ID" value="MCA9383221.1"/>
    <property type="molecule type" value="Genomic_DNA"/>
</dbReference>
<accession>A0A955L5S8</accession>
<comment type="caution">
    <text evidence="7">The sequence shown here is derived from an EMBL/GenBank/DDBJ whole genome shotgun (WGS) entry which is preliminary data.</text>
</comment>
<comment type="catalytic activity">
    <reaction evidence="5">
        <text>alpha-D-glucose 1-phosphate + UTP + H(+) = UDP-alpha-D-glucose + diphosphate</text>
        <dbReference type="Rhea" id="RHEA:19889"/>
        <dbReference type="ChEBI" id="CHEBI:15378"/>
        <dbReference type="ChEBI" id="CHEBI:33019"/>
        <dbReference type="ChEBI" id="CHEBI:46398"/>
        <dbReference type="ChEBI" id="CHEBI:58601"/>
        <dbReference type="ChEBI" id="CHEBI:58885"/>
        <dbReference type="EC" id="2.7.7.9"/>
    </reaction>
</comment>
<feature type="domain" description="Nucleotidyl transferase" evidence="6">
    <location>
        <begin position="7"/>
        <end position="274"/>
    </location>
</feature>
<evidence type="ECO:0000256" key="3">
    <source>
        <dbReference type="ARBA" id="ARBA00022679"/>
    </source>
</evidence>
<keyword evidence="3 7" id="KW-0808">Transferase</keyword>
<dbReference type="InterPro" id="IPR005771">
    <property type="entry name" value="GalU_uridylyltTrfase_bac/arc"/>
</dbReference>
<dbReference type="Gene3D" id="3.90.550.10">
    <property type="entry name" value="Spore Coat Polysaccharide Biosynthesis Protein SpsA, Chain A"/>
    <property type="match status" value="1"/>
</dbReference>
<reference evidence="7" key="2">
    <citation type="journal article" date="2021" name="Microbiome">
        <title>Successional dynamics and alternative stable states in a saline activated sludge microbial community over 9 years.</title>
        <authorList>
            <person name="Wang Y."/>
            <person name="Ye J."/>
            <person name="Ju F."/>
            <person name="Liu L."/>
            <person name="Boyd J.A."/>
            <person name="Deng Y."/>
            <person name="Parks D.H."/>
            <person name="Jiang X."/>
            <person name="Yin X."/>
            <person name="Woodcroft B.J."/>
            <person name="Tyson G.W."/>
            <person name="Hugenholtz P."/>
            <person name="Polz M.F."/>
            <person name="Zhang T."/>
        </authorList>
    </citation>
    <scope>NUCLEOTIDE SEQUENCE</scope>
    <source>
        <strain evidence="7">HKST-UBA14</strain>
    </source>
</reference>
<organism evidence="7 8">
    <name type="scientific">Candidatus Dojkabacteria bacterium</name>
    <dbReference type="NCBI Taxonomy" id="2099670"/>
    <lineage>
        <taxon>Bacteria</taxon>
        <taxon>Candidatus Dojkabacteria</taxon>
    </lineage>
</organism>
<protein>
    <recommendedName>
        <fullName evidence="2">UTP--glucose-1-phosphate uridylyltransferase</fullName>
        <ecNumber evidence="2">2.7.7.9</ecNumber>
    </recommendedName>
</protein>
<dbReference type="GO" id="GO:0006011">
    <property type="term" value="P:UDP-alpha-D-glucose metabolic process"/>
    <property type="evidence" value="ECO:0007669"/>
    <property type="project" value="InterPro"/>
</dbReference>
<dbReference type="PANTHER" id="PTHR43197:SF1">
    <property type="entry name" value="UTP--GLUCOSE-1-PHOSPHATE URIDYLYLTRANSFERASE"/>
    <property type="match status" value="1"/>
</dbReference>
<evidence type="ECO:0000256" key="5">
    <source>
        <dbReference type="ARBA" id="ARBA00048128"/>
    </source>
</evidence>
<reference evidence="7" key="1">
    <citation type="submission" date="2020-04" db="EMBL/GenBank/DDBJ databases">
        <authorList>
            <person name="Zhang T."/>
        </authorList>
    </citation>
    <scope>NUCLEOTIDE SEQUENCE</scope>
    <source>
        <strain evidence="7">HKST-UBA14</strain>
    </source>
</reference>
<dbReference type="InterPro" id="IPR005835">
    <property type="entry name" value="NTP_transferase_dom"/>
</dbReference>
<gene>
    <name evidence="7" type="ORF">KC909_02545</name>
</gene>
<evidence type="ECO:0000313" key="8">
    <source>
        <dbReference type="Proteomes" id="UP000783287"/>
    </source>
</evidence>
<dbReference type="EC" id="2.7.7.9" evidence="2"/>
<keyword evidence="4" id="KW-0548">Nucleotidyltransferase</keyword>
<evidence type="ECO:0000313" key="7">
    <source>
        <dbReference type="EMBL" id="MCA9383221.1"/>
    </source>
</evidence>
<dbReference type="SUPFAM" id="SSF53448">
    <property type="entry name" value="Nucleotide-diphospho-sugar transferases"/>
    <property type="match status" value="1"/>
</dbReference>
<evidence type="ECO:0000256" key="1">
    <source>
        <dbReference type="ARBA" id="ARBA00006890"/>
    </source>
</evidence>
<dbReference type="Proteomes" id="UP000783287">
    <property type="component" value="Unassembled WGS sequence"/>
</dbReference>
<evidence type="ECO:0000256" key="2">
    <source>
        <dbReference type="ARBA" id="ARBA00012415"/>
    </source>
</evidence>
<name>A0A955L5S8_9BACT</name>
<dbReference type="Pfam" id="PF00483">
    <property type="entry name" value="NTP_transferase"/>
    <property type="match status" value="1"/>
</dbReference>
<proteinExistence type="inferred from homology"/>